<dbReference type="OrthoDB" id="6245700at2759"/>
<evidence type="ECO:0000256" key="1">
    <source>
        <dbReference type="SAM" id="MobiDB-lite"/>
    </source>
</evidence>
<accession>A0A3P7LM92</accession>
<feature type="region of interest" description="Disordered" evidence="1">
    <location>
        <begin position="27"/>
        <end position="49"/>
    </location>
</feature>
<feature type="compositionally biased region" description="Basic and acidic residues" evidence="1">
    <location>
        <begin position="179"/>
        <end position="193"/>
    </location>
</feature>
<reference evidence="2 3" key="1">
    <citation type="submission" date="2018-11" db="EMBL/GenBank/DDBJ databases">
        <authorList>
            <consortium name="Pathogen Informatics"/>
        </authorList>
    </citation>
    <scope>NUCLEOTIDE SEQUENCE [LARGE SCALE GENOMIC DNA]</scope>
</reference>
<sequence>MSMQAVKSALSTSSSVYQKMQESLTTLLSLTRRPPADEKSDSTATPGATSFGSTAVGLSQLLSQYQSASVIAFPKFQSFIDGAVSQAQELLTEIRQNGPTELVVEQLNALTRGLHSTLLSLNTTRTAWFQDLFSKNSEEAEERSPAELSSISAQPSSAAVTTAERDLKESQPVGPKLPTDAKKEEEQLIEKPGSRKKVTPGAAESHEIPNQATLSDDTCKTSEDAGKDSATLDHVSRVFLELSYNSSMHLEHSMVSFSADVG</sequence>
<dbReference type="EMBL" id="UYRU01054743">
    <property type="protein sequence ID" value="VDN12787.1"/>
    <property type="molecule type" value="Genomic_DNA"/>
</dbReference>
<dbReference type="Proteomes" id="UP000281553">
    <property type="component" value="Unassembled WGS sequence"/>
</dbReference>
<keyword evidence="3" id="KW-1185">Reference proteome</keyword>
<dbReference type="AlphaFoldDB" id="A0A3P7LM92"/>
<proteinExistence type="predicted"/>
<name>A0A3P7LM92_DIBLA</name>
<feature type="compositionally biased region" description="Basic and acidic residues" evidence="1">
    <location>
        <begin position="217"/>
        <end position="231"/>
    </location>
</feature>
<feature type="region of interest" description="Disordered" evidence="1">
    <location>
        <begin position="139"/>
        <end position="231"/>
    </location>
</feature>
<evidence type="ECO:0000313" key="2">
    <source>
        <dbReference type="EMBL" id="VDN12787.1"/>
    </source>
</evidence>
<feature type="compositionally biased region" description="Polar residues" evidence="1">
    <location>
        <begin position="147"/>
        <end position="160"/>
    </location>
</feature>
<evidence type="ECO:0000313" key="3">
    <source>
        <dbReference type="Proteomes" id="UP000281553"/>
    </source>
</evidence>
<organism evidence="2 3">
    <name type="scientific">Dibothriocephalus latus</name>
    <name type="common">Fish tapeworm</name>
    <name type="synonym">Diphyllobothrium latum</name>
    <dbReference type="NCBI Taxonomy" id="60516"/>
    <lineage>
        <taxon>Eukaryota</taxon>
        <taxon>Metazoa</taxon>
        <taxon>Spiralia</taxon>
        <taxon>Lophotrochozoa</taxon>
        <taxon>Platyhelminthes</taxon>
        <taxon>Cestoda</taxon>
        <taxon>Eucestoda</taxon>
        <taxon>Diphyllobothriidea</taxon>
        <taxon>Diphyllobothriidae</taxon>
        <taxon>Dibothriocephalus</taxon>
    </lineage>
</organism>
<gene>
    <name evidence="2" type="ORF">DILT_LOCUS8618</name>
</gene>
<protein>
    <submittedName>
        <fullName evidence="2">Uncharacterized protein</fullName>
    </submittedName>
</protein>